<feature type="compositionally biased region" description="Basic and acidic residues" evidence="2">
    <location>
        <begin position="475"/>
        <end position="534"/>
    </location>
</feature>
<dbReference type="AlphaFoldDB" id="A0A919B087"/>
<feature type="region of interest" description="Disordered" evidence="2">
    <location>
        <begin position="460"/>
        <end position="544"/>
    </location>
</feature>
<feature type="compositionally biased region" description="Low complexity" evidence="2">
    <location>
        <begin position="535"/>
        <end position="544"/>
    </location>
</feature>
<feature type="compositionally biased region" description="Basic residues" evidence="2">
    <location>
        <begin position="1"/>
        <end position="22"/>
    </location>
</feature>
<keyword evidence="3" id="KW-1133">Transmembrane helix</keyword>
<gene>
    <name evidence="4" type="ORF">GCM10018772_70370</name>
</gene>
<evidence type="ECO:0000256" key="3">
    <source>
        <dbReference type="SAM" id="Phobius"/>
    </source>
</evidence>
<reference evidence="4" key="1">
    <citation type="journal article" date="2014" name="Int. J. Syst. Evol. Microbiol.">
        <title>Complete genome sequence of Corynebacterium casei LMG S-19264T (=DSM 44701T), isolated from a smear-ripened cheese.</title>
        <authorList>
            <consortium name="US DOE Joint Genome Institute (JGI-PGF)"/>
            <person name="Walter F."/>
            <person name="Albersmeier A."/>
            <person name="Kalinowski J."/>
            <person name="Ruckert C."/>
        </authorList>
    </citation>
    <scope>NUCLEOTIDE SEQUENCE</scope>
    <source>
        <strain evidence="4">JCM 4477</strain>
    </source>
</reference>
<proteinExistence type="predicted"/>
<feature type="transmembrane region" description="Helical" evidence="3">
    <location>
        <begin position="432"/>
        <end position="450"/>
    </location>
</feature>
<dbReference type="Proteomes" id="UP000630718">
    <property type="component" value="Unassembled WGS sequence"/>
</dbReference>
<name>A0A919B087_9ACTN</name>
<evidence type="ECO:0008006" key="6">
    <source>
        <dbReference type="Google" id="ProtNLM"/>
    </source>
</evidence>
<keyword evidence="3" id="KW-0472">Membrane</keyword>
<evidence type="ECO:0000313" key="4">
    <source>
        <dbReference type="EMBL" id="GHF34759.1"/>
    </source>
</evidence>
<feature type="transmembrane region" description="Helical" evidence="3">
    <location>
        <begin position="342"/>
        <end position="362"/>
    </location>
</feature>
<keyword evidence="3" id="KW-0812">Transmembrane</keyword>
<organism evidence="4 5">
    <name type="scientific">Streptomyces fumanus</name>
    <dbReference type="NCBI Taxonomy" id="67302"/>
    <lineage>
        <taxon>Bacteria</taxon>
        <taxon>Bacillati</taxon>
        <taxon>Actinomycetota</taxon>
        <taxon>Actinomycetes</taxon>
        <taxon>Kitasatosporales</taxon>
        <taxon>Streptomycetaceae</taxon>
        <taxon>Streptomyces</taxon>
    </lineage>
</organism>
<protein>
    <recommendedName>
        <fullName evidence="6">Large alanine-rich protein</fullName>
    </recommendedName>
</protein>
<sequence>MGARKPARNANARKTKPPRRPAKVAAPPPKSGAREDSEALADLRDRAADVIDGARWTGAQEAAALIQAAKSEVEQIRRVAAADAKRVLVDAAEEAGERLRRAEGDADTIRAGARSDAEAILDRARSEAAVGTEEVMAAAEGQAKSLLADAEKQVSVVLAEAEDRANALVELRRASAEAAYRKALDDAARILGEAQDQAVEIRTARAALDSELELTRRSARLDLDEELSARRAEIDAELAAYREEVDAARADIESQFRQLGEQHERERQAQRARLAAEFEALRRDAEEEARTAAGAVRKEADAKLADANRELDAAREARRIAEKRAASLKRTRDRGEVIKQGSIWIALAAVIALTASGEWAFARMVGLGSTPFGDLGWAMPVGLDVYAVTAFRMRKDVPYALGLMAATNITYHVADMTGTGVTVVDGKQHPSIGLIVVAVLVVVAIVWRVHRLLENDHEEKATVPAKPGADAADPSAERGEPDRTASPEPHRTDPARTDRTDTPRTDRTAARTAKTRTDRTAARTAKTRTDRTDAPRTGGRTAAARTDAEAIEILRGLPRGEDGFVTVNAARTAVGCNRDRAVRLLDEAGLLSPADREKHLAAR</sequence>
<dbReference type="RefSeq" id="WP_190208544.1">
    <property type="nucleotide sequence ID" value="NZ_BNBI01000025.1"/>
</dbReference>
<accession>A0A919B087</accession>
<comment type="caution">
    <text evidence="4">The sequence shown here is derived from an EMBL/GenBank/DDBJ whole genome shotgun (WGS) entry which is preliminary data.</text>
</comment>
<evidence type="ECO:0000256" key="2">
    <source>
        <dbReference type="SAM" id="MobiDB-lite"/>
    </source>
</evidence>
<keyword evidence="1" id="KW-0175">Coiled coil</keyword>
<feature type="region of interest" description="Disordered" evidence="2">
    <location>
        <begin position="1"/>
        <end position="39"/>
    </location>
</feature>
<dbReference type="EMBL" id="BNBI01000025">
    <property type="protein sequence ID" value="GHF34759.1"/>
    <property type="molecule type" value="Genomic_DNA"/>
</dbReference>
<evidence type="ECO:0000313" key="5">
    <source>
        <dbReference type="Proteomes" id="UP000630718"/>
    </source>
</evidence>
<feature type="coiled-coil region" evidence="1">
    <location>
        <begin position="224"/>
        <end position="331"/>
    </location>
</feature>
<evidence type="ECO:0000256" key="1">
    <source>
        <dbReference type="SAM" id="Coils"/>
    </source>
</evidence>
<reference evidence="4" key="2">
    <citation type="submission" date="2020-09" db="EMBL/GenBank/DDBJ databases">
        <authorList>
            <person name="Sun Q."/>
            <person name="Ohkuma M."/>
        </authorList>
    </citation>
    <scope>NUCLEOTIDE SEQUENCE</scope>
    <source>
        <strain evidence="4">JCM 4477</strain>
    </source>
</reference>
<keyword evidence="5" id="KW-1185">Reference proteome</keyword>